<name>A0ACC2VWB0_9TREE</name>
<dbReference type="Proteomes" id="UP001227268">
    <property type="component" value="Unassembled WGS sequence"/>
</dbReference>
<evidence type="ECO:0000313" key="1">
    <source>
        <dbReference type="EMBL" id="KAJ9103734.1"/>
    </source>
</evidence>
<sequence>MSTGNDMASAPPPTAISAGVGLREQGNADLMFSWKGVQGLLEENAELDNVDEEEDSEGQVQVVDFPPRGHEGDISFTGSELYPNDGYARGSSPTGGPSYGSTGPTTPASSRSGNHRPPVSGLRSVTSAGTALENRRRNRQVSRQSLLAVFNSPVSDRHGVNAGASTLGTRSATDSRSPTQLRFDDVPTSQRNGLKYHRADTDVTVRPARPTGSPSSHPTTRRNSSSSDSDSGSGSDQASEGYRRGEEEERSDSEDHVLSSSPTQLDIPPAPTAHQTPLPTQNPRGRNRGLTKPHTLRLPSRLSATKDAKYSLPGRRIQSQTTPSTANGERTPLLPRARQSGRVGSVQVPPRLVRAQTDEGVVNSAEGNGAGQMAVKRIGLLRRWLSHITNPSPGTIRILKCSIAYLLASLFTFVPQLSALLSTTHETDVHGRVMPRPAYSAHMVATVMVYFHPGRSMGSMFLASKYCIILALLAALFSLASIFTLQLFDHFFPEEGTFGFQAGDVTVLVLWIGSSMAGLAWLKQWVNNPSFNTGCSMAAVTLFTVVVKEGGFAKLGEVLLIVVVGATTKLQTSISTTLDSFSTLFRLLNATFLLDRPPNDASYASLQTAAQLHSAAFTQLKADLAEAQHERLLDRRIDAKQRERYAAVTDSLTRLAQHLTGMRGGTGLQSDLLKGTKRGILEINTASSSDSDDKEVSDDPKTRHASERQDGPTQRKRKLRGDHDLSKAGNLFWAFRDEVAEEMRQLTDLSCKVLHDVKLAMTDLNSSADHSTLLHDDHDHLRAALKNFTITTLHAINRLYHGTLRKPDSAIFGLPHVSNNGGSSEAVYLIYFFIFTLEEFVREEIQLVEAMCELVAGSHRASPPGFIRWFSPMRWQSQIKSNGKGSRLLQLNPLDPSDLQPPVFPKRDKNNPNTLTTPSRATLTKRERIYQALWALQARLRENDIKYALKRQSDLSAFEIGWRRATSVIVGVVWATVVSNYWWPFAARQELRIGLSDQNHDEACTGHPLVDRISSGDEEASKREMENDTTIRQFLSMELHLQIQLIKLRALLIQTANEPRLKGPFPKDTYGGIINSCQTMLDRFHSMRCVTTRQEWDNTIHRDFIRPVNTERKEMVSNVILYFYLLAASLRLRFPMPASLPPAETARIRLVNAMSRLDIRVTEPRHRKTDSIDGKEDATPPDTRHLLYFAYAMAMQGVIKELEYVGGTLQDVFGIINQSTRAEFDALFV</sequence>
<comment type="caution">
    <text evidence="1">The sequence shown here is derived from an EMBL/GenBank/DDBJ whole genome shotgun (WGS) entry which is preliminary data.</text>
</comment>
<dbReference type="EMBL" id="JASBWT010000006">
    <property type="protein sequence ID" value="KAJ9103734.1"/>
    <property type="molecule type" value="Genomic_DNA"/>
</dbReference>
<organism evidence="1 2">
    <name type="scientific">Naganishia friedmannii</name>
    <dbReference type="NCBI Taxonomy" id="89922"/>
    <lineage>
        <taxon>Eukaryota</taxon>
        <taxon>Fungi</taxon>
        <taxon>Dikarya</taxon>
        <taxon>Basidiomycota</taxon>
        <taxon>Agaricomycotina</taxon>
        <taxon>Tremellomycetes</taxon>
        <taxon>Filobasidiales</taxon>
        <taxon>Filobasidiaceae</taxon>
        <taxon>Naganishia</taxon>
    </lineage>
</organism>
<proteinExistence type="predicted"/>
<evidence type="ECO:0000313" key="2">
    <source>
        <dbReference type="Proteomes" id="UP001227268"/>
    </source>
</evidence>
<gene>
    <name evidence="1" type="ORF">QFC21_002194</name>
</gene>
<keyword evidence="2" id="KW-1185">Reference proteome</keyword>
<protein>
    <submittedName>
        <fullName evidence="1">Uncharacterized protein</fullName>
    </submittedName>
</protein>
<reference evidence="1" key="1">
    <citation type="submission" date="2023-04" db="EMBL/GenBank/DDBJ databases">
        <title>Draft Genome sequencing of Naganishia species isolated from polar environments using Oxford Nanopore Technology.</title>
        <authorList>
            <person name="Leo P."/>
            <person name="Venkateswaran K."/>
        </authorList>
    </citation>
    <scope>NUCLEOTIDE SEQUENCE</scope>
    <source>
        <strain evidence="1">MNA-CCFEE 5423</strain>
    </source>
</reference>
<accession>A0ACC2VWB0</accession>